<organism evidence="2 3">
    <name type="scientific">Paraburkholderia dipogonis</name>
    <dbReference type="NCBI Taxonomy" id="1211383"/>
    <lineage>
        <taxon>Bacteria</taxon>
        <taxon>Pseudomonadati</taxon>
        <taxon>Pseudomonadota</taxon>
        <taxon>Betaproteobacteria</taxon>
        <taxon>Burkholderiales</taxon>
        <taxon>Burkholderiaceae</taxon>
        <taxon>Paraburkholderia</taxon>
    </lineage>
</organism>
<dbReference type="PROSITE" id="PS51186">
    <property type="entry name" value="GNAT"/>
    <property type="match status" value="1"/>
</dbReference>
<evidence type="ECO:0000313" key="3">
    <source>
        <dbReference type="Proteomes" id="UP001629230"/>
    </source>
</evidence>
<dbReference type="Proteomes" id="UP001629230">
    <property type="component" value="Unassembled WGS sequence"/>
</dbReference>
<reference evidence="2 3" key="1">
    <citation type="journal article" date="2024" name="Chem. Sci.">
        <title>Discovery of megapolipeptins by genome mining of a Burkholderiales bacteria collection.</title>
        <authorList>
            <person name="Paulo B.S."/>
            <person name="Recchia M.J.J."/>
            <person name="Lee S."/>
            <person name="Fergusson C.H."/>
            <person name="Romanowski S.B."/>
            <person name="Hernandez A."/>
            <person name="Krull N."/>
            <person name="Liu D.Y."/>
            <person name="Cavanagh H."/>
            <person name="Bos A."/>
            <person name="Gray C.A."/>
            <person name="Murphy B.T."/>
            <person name="Linington R.G."/>
            <person name="Eustaquio A.S."/>
        </authorList>
    </citation>
    <scope>NUCLEOTIDE SEQUENCE [LARGE SCALE GENOMIC DNA]</scope>
    <source>
        <strain evidence="2 3">RL17-350-BIC-A</strain>
    </source>
</reference>
<sequence>MDTFEWRAFRAEDAAALAVLFRAAISALAAPDYDAAARDAWASAADDVPAFAARLARGVTLVAWREGRPAAFAQLYPADHVEMLYVAPAHARQGLAAGLLMRLEAAARASDATKLSADVSLSARRSFERAGFEMLIEERVQRNGVSLARFRMRKPLDAAHTQS</sequence>
<gene>
    <name evidence="2" type="ORF">PQR57_04650</name>
</gene>
<keyword evidence="2" id="KW-0012">Acyltransferase</keyword>
<name>A0ABW9AI82_9BURK</name>
<evidence type="ECO:0000259" key="1">
    <source>
        <dbReference type="PROSITE" id="PS51186"/>
    </source>
</evidence>
<dbReference type="PANTHER" id="PTHR43451:SF1">
    <property type="entry name" value="ACETYLTRANSFERASE"/>
    <property type="match status" value="1"/>
</dbReference>
<dbReference type="EC" id="2.3.1.-" evidence="2"/>
<proteinExistence type="predicted"/>
<comment type="caution">
    <text evidence="2">The sequence shown here is derived from an EMBL/GenBank/DDBJ whole genome shotgun (WGS) entry which is preliminary data.</text>
</comment>
<keyword evidence="3" id="KW-1185">Reference proteome</keyword>
<dbReference type="Gene3D" id="3.40.630.30">
    <property type="match status" value="1"/>
</dbReference>
<dbReference type="InterPro" id="IPR052564">
    <property type="entry name" value="N-acetyltrans/Recomb-assoc"/>
</dbReference>
<dbReference type="EMBL" id="JAQQEZ010000002">
    <property type="protein sequence ID" value="MFM0000300.1"/>
    <property type="molecule type" value="Genomic_DNA"/>
</dbReference>
<dbReference type="InterPro" id="IPR016181">
    <property type="entry name" value="Acyl_CoA_acyltransferase"/>
</dbReference>
<evidence type="ECO:0000313" key="2">
    <source>
        <dbReference type="EMBL" id="MFM0000300.1"/>
    </source>
</evidence>
<dbReference type="GO" id="GO:0016746">
    <property type="term" value="F:acyltransferase activity"/>
    <property type="evidence" value="ECO:0007669"/>
    <property type="project" value="UniProtKB-KW"/>
</dbReference>
<dbReference type="SUPFAM" id="SSF55729">
    <property type="entry name" value="Acyl-CoA N-acyltransferases (Nat)"/>
    <property type="match status" value="1"/>
</dbReference>
<dbReference type="CDD" id="cd04301">
    <property type="entry name" value="NAT_SF"/>
    <property type="match status" value="1"/>
</dbReference>
<dbReference type="Pfam" id="PF13673">
    <property type="entry name" value="Acetyltransf_10"/>
    <property type="match status" value="1"/>
</dbReference>
<keyword evidence="2" id="KW-0808">Transferase</keyword>
<feature type="domain" description="N-acetyltransferase" evidence="1">
    <location>
        <begin position="4"/>
        <end position="157"/>
    </location>
</feature>
<protein>
    <submittedName>
        <fullName evidence="2">GNAT family N-acetyltransferase</fullName>
        <ecNumber evidence="2">2.3.1.-</ecNumber>
    </submittedName>
</protein>
<dbReference type="RefSeq" id="WP_408175784.1">
    <property type="nucleotide sequence ID" value="NZ_JAQQEZ010000002.1"/>
</dbReference>
<accession>A0ABW9AI82</accession>
<dbReference type="InterPro" id="IPR000182">
    <property type="entry name" value="GNAT_dom"/>
</dbReference>
<dbReference type="PANTHER" id="PTHR43451">
    <property type="entry name" value="ACETYLTRANSFERASE (GNAT) FAMILY PROTEIN"/>
    <property type="match status" value="1"/>
</dbReference>